<accession>A0ACB5UA00</accession>
<dbReference type="Proteomes" id="UP001165064">
    <property type="component" value="Unassembled WGS sequence"/>
</dbReference>
<gene>
    <name evidence="1" type="ORF">Amon02_001256100</name>
</gene>
<keyword evidence="2" id="KW-1185">Reference proteome</keyword>
<comment type="caution">
    <text evidence="1">The sequence shown here is derived from an EMBL/GenBank/DDBJ whole genome shotgun (WGS) entry which is preliminary data.</text>
</comment>
<evidence type="ECO:0000313" key="1">
    <source>
        <dbReference type="EMBL" id="GMF06090.1"/>
    </source>
</evidence>
<dbReference type="EMBL" id="BSXS01014865">
    <property type="protein sequence ID" value="GMF06090.1"/>
    <property type="molecule type" value="Genomic_DNA"/>
</dbReference>
<proteinExistence type="predicted"/>
<name>A0ACB5UA00_AMBMO</name>
<sequence length="173" mass="19380">MEQLKVLLDANPDIKVVYYRETPGLFGNFQRLEDDYRTNKRDPSTVELYVLKNCYIQPSANSNIVLHQIAEDQLESLPQSAIFWNVNGDNTIDFSRYNGYILQPSSKLNAIFDPSDEPRHVTYETGVTAEAKSQALDSTPASTPASTPSTQMPPPSFGITETKPSTRTPRHAQ</sequence>
<organism evidence="1 2">
    <name type="scientific">Ambrosiozyma monospora</name>
    <name type="common">Yeast</name>
    <name type="synonym">Endomycopsis monosporus</name>
    <dbReference type="NCBI Taxonomy" id="43982"/>
    <lineage>
        <taxon>Eukaryota</taxon>
        <taxon>Fungi</taxon>
        <taxon>Dikarya</taxon>
        <taxon>Ascomycota</taxon>
        <taxon>Saccharomycotina</taxon>
        <taxon>Pichiomycetes</taxon>
        <taxon>Pichiales</taxon>
        <taxon>Pichiaceae</taxon>
        <taxon>Ambrosiozyma</taxon>
    </lineage>
</organism>
<protein>
    <submittedName>
        <fullName evidence="1">Unnamed protein product</fullName>
    </submittedName>
</protein>
<reference evidence="1" key="1">
    <citation type="submission" date="2023-04" db="EMBL/GenBank/DDBJ databases">
        <title>Ambrosiozyma monospora NBRC 10751.</title>
        <authorList>
            <person name="Ichikawa N."/>
            <person name="Sato H."/>
            <person name="Tonouchi N."/>
        </authorList>
    </citation>
    <scope>NUCLEOTIDE SEQUENCE</scope>
    <source>
        <strain evidence="1">NBRC 10751</strain>
    </source>
</reference>
<evidence type="ECO:0000313" key="2">
    <source>
        <dbReference type="Proteomes" id="UP001165064"/>
    </source>
</evidence>